<dbReference type="GO" id="GO:0016811">
    <property type="term" value="F:hydrolase activity, acting on carbon-nitrogen (but not peptide) bonds, in linear amides"/>
    <property type="evidence" value="ECO:0007669"/>
    <property type="project" value="TreeGrafter"/>
</dbReference>
<keyword evidence="3" id="KW-0378">Hydrolase</keyword>
<dbReference type="Gene3D" id="3.40.50.10310">
    <property type="entry name" value="Creatininase"/>
    <property type="match status" value="1"/>
</dbReference>
<dbReference type="GO" id="GO:0009231">
    <property type="term" value="P:riboflavin biosynthetic process"/>
    <property type="evidence" value="ECO:0007669"/>
    <property type="project" value="TreeGrafter"/>
</dbReference>
<dbReference type="Pfam" id="PF02633">
    <property type="entry name" value="Creatininase"/>
    <property type="match status" value="1"/>
</dbReference>
<evidence type="ECO:0000313" key="7">
    <source>
        <dbReference type="Proteomes" id="UP000054078"/>
    </source>
</evidence>
<evidence type="ECO:0000256" key="2">
    <source>
        <dbReference type="ARBA" id="ARBA00022723"/>
    </source>
</evidence>
<dbReference type="RefSeq" id="WP_059054807.1">
    <property type="nucleotide sequence ID" value="NZ_LOJF01000009.1"/>
</dbReference>
<comment type="cofactor">
    <cofactor evidence="1">
        <name>Zn(2+)</name>
        <dbReference type="ChEBI" id="CHEBI:29105"/>
    </cofactor>
</comment>
<gene>
    <name evidence="6" type="ORF">AUL39_06725</name>
</gene>
<evidence type="ECO:0008006" key="8">
    <source>
        <dbReference type="Google" id="ProtNLM"/>
    </source>
</evidence>
<dbReference type="InterPro" id="IPR003785">
    <property type="entry name" value="Creatininase/forma_Hydrolase"/>
</dbReference>
<dbReference type="STRING" id="1299998.AUL39_06725"/>
<comment type="similarity">
    <text evidence="5">Belongs to the creatininase superfamily.</text>
</comment>
<keyword evidence="2" id="KW-0479">Metal-binding</keyword>
<proteinExistence type="inferred from homology"/>
<evidence type="ECO:0000256" key="5">
    <source>
        <dbReference type="ARBA" id="ARBA00024029"/>
    </source>
</evidence>
<reference evidence="6 7" key="1">
    <citation type="submission" date="2015-12" db="EMBL/GenBank/DDBJ databases">
        <title>Draft Genome Sequence of Olsenella scatoligenes SK9K4T; a Producer of 3-Methylindole- (skatole) and 4-Methylphenol- (p-cresol) Isolated from Pig Feces.</title>
        <authorList>
            <person name="Li X."/>
            <person name="Borg B."/>
            <person name="Canibe N."/>
        </authorList>
    </citation>
    <scope>NUCLEOTIDE SEQUENCE [LARGE SCALE GENOMIC DNA]</scope>
    <source>
        <strain evidence="6 7">SK9K4</strain>
    </source>
</reference>
<evidence type="ECO:0000256" key="3">
    <source>
        <dbReference type="ARBA" id="ARBA00022801"/>
    </source>
</evidence>
<dbReference type="AlphaFoldDB" id="A0A117J4B6"/>
<evidence type="ECO:0000313" key="6">
    <source>
        <dbReference type="EMBL" id="KUH58659.1"/>
    </source>
</evidence>
<dbReference type="InterPro" id="IPR024087">
    <property type="entry name" value="Creatininase-like_sf"/>
</dbReference>
<dbReference type="SUPFAM" id="SSF102215">
    <property type="entry name" value="Creatininase"/>
    <property type="match status" value="1"/>
</dbReference>
<dbReference type="PANTHER" id="PTHR35005">
    <property type="entry name" value="3-DEHYDRO-SCYLLO-INOSOSE HYDROLASE"/>
    <property type="match status" value="1"/>
</dbReference>
<sequence length="259" mass="28627">MLLEKSTWPAVEMYFASNDLVVLGFGSTENHGRHNPLGTDWMAPQRILDLMDERRPKFLYGPTLRLGSADHFIDYPGTLSLGDDLLHQVTARICGQLYHYGARHFCFVNGHGGNTRALTMTGYDLNDRGCQVALLNWWKLAGELNPSWGGGHGGAQETSANLWIDPSSVDTSALGPMDLVDDGGSDIKTKGFDVVEFEGVHPSLIRRARRYASNGWIGKDDPKQASAEWGEQMLTSFADWAVKFLDAFAQSPLPGQIER</sequence>
<dbReference type="EMBL" id="LOJF01000009">
    <property type="protein sequence ID" value="KUH58659.1"/>
    <property type="molecule type" value="Genomic_DNA"/>
</dbReference>
<keyword evidence="4" id="KW-0862">Zinc</keyword>
<comment type="caution">
    <text evidence="6">The sequence shown here is derived from an EMBL/GenBank/DDBJ whole genome shotgun (WGS) entry which is preliminary data.</text>
</comment>
<organism evidence="6 7">
    <name type="scientific">Tractidigestivibacter scatoligenes</name>
    <name type="common">Olsenella scatoligenes</name>
    <dbReference type="NCBI Taxonomy" id="1299998"/>
    <lineage>
        <taxon>Bacteria</taxon>
        <taxon>Bacillati</taxon>
        <taxon>Actinomycetota</taxon>
        <taxon>Coriobacteriia</taxon>
        <taxon>Coriobacteriales</taxon>
        <taxon>Atopobiaceae</taxon>
        <taxon>Tractidigestivibacter</taxon>
    </lineage>
</organism>
<dbReference type="PANTHER" id="PTHR35005:SF1">
    <property type="entry name" value="2-AMINO-5-FORMYLAMINO-6-RIBOSYLAMINOPYRIMIDIN-4(3H)-ONE 5'-MONOPHOSPHATE DEFORMYLASE"/>
    <property type="match status" value="1"/>
</dbReference>
<accession>A0A117J4B6</accession>
<name>A0A117J4B6_TRASO</name>
<evidence type="ECO:0000256" key="1">
    <source>
        <dbReference type="ARBA" id="ARBA00001947"/>
    </source>
</evidence>
<evidence type="ECO:0000256" key="4">
    <source>
        <dbReference type="ARBA" id="ARBA00022833"/>
    </source>
</evidence>
<protein>
    <recommendedName>
        <fullName evidence="8">Creatinine amidohydrolase</fullName>
    </recommendedName>
</protein>
<dbReference type="Proteomes" id="UP000054078">
    <property type="component" value="Unassembled WGS sequence"/>
</dbReference>
<keyword evidence="7" id="KW-1185">Reference proteome</keyword>
<dbReference type="OrthoDB" id="9801445at2"/>
<dbReference type="GO" id="GO:0046872">
    <property type="term" value="F:metal ion binding"/>
    <property type="evidence" value="ECO:0007669"/>
    <property type="project" value="UniProtKB-KW"/>
</dbReference>